<evidence type="ECO:0000313" key="2">
    <source>
        <dbReference type="EMBL" id="UXI66695.1"/>
    </source>
</evidence>
<dbReference type="SUPFAM" id="SSF103025">
    <property type="entry name" value="Folate-binding domain"/>
    <property type="match status" value="1"/>
</dbReference>
<dbReference type="NCBIfam" id="TIGR03317">
    <property type="entry name" value="ygfZ_signature"/>
    <property type="match status" value="1"/>
</dbReference>
<protein>
    <submittedName>
        <fullName evidence="2">Folate-binding protein</fullName>
    </submittedName>
</protein>
<keyword evidence="1" id="KW-0809">Transit peptide</keyword>
<dbReference type="InterPro" id="IPR045179">
    <property type="entry name" value="YgfZ/GcvT"/>
</dbReference>
<dbReference type="InterPro" id="IPR017703">
    <property type="entry name" value="YgfZ/GCV_T_CS"/>
</dbReference>
<dbReference type="RefSeq" id="WP_261693675.1">
    <property type="nucleotide sequence ID" value="NZ_CP104694.1"/>
</dbReference>
<dbReference type="Gene3D" id="3.30.1360.120">
    <property type="entry name" value="Probable tRNA modification gtpase trme, domain 1"/>
    <property type="match status" value="2"/>
</dbReference>
<keyword evidence="3" id="KW-1185">Reference proteome</keyword>
<evidence type="ECO:0000313" key="3">
    <source>
        <dbReference type="Proteomes" id="UP001064632"/>
    </source>
</evidence>
<dbReference type="EMBL" id="CP104694">
    <property type="protein sequence ID" value="UXI66695.1"/>
    <property type="molecule type" value="Genomic_DNA"/>
</dbReference>
<reference evidence="2" key="1">
    <citation type="submission" date="2022-09" db="EMBL/GenBank/DDBJ databases">
        <title>Tahibacter sp. nov., isolated from a fresh water.</title>
        <authorList>
            <person name="Baek J.H."/>
            <person name="Lee J.K."/>
            <person name="Kim J.M."/>
            <person name="Jeon C.O."/>
        </authorList>
    </citation>
    <scope>NUCLEOTIDE SEQUENCE</scope>
    <source>
        <strain evidence="2">W38</strain>
    </source>
</reference>
<sequence length="280" mass="29440">MIALPAPEVVELAGPDAQKFAQAQFCNDVLALAPGNSQLNGWLTTQGRVRRLFHLYCWDESRYWLVMRGGDAASIVTPLKMFVFRLKVQVAVVSGWRLWGSAEGAAPAGAASIPLPDGRYLHLAPDCTDSAPPASAPAAWTCADIEHGLPWLPEHAIEQVLPSWMGFQALGAISHRKGCYPGQEIVARLHFKGGADKRGPAVVRARPDVLATAGTLRDAQGGEAGILLQHAHEGGSAIGLAVLRRDVAQSGAVVFADGGAPIEVLGPPKLPGTAAETATT</sequence>
<dbReference type="PANTHER" id="PTHR22602:SF0">
    <property type="entry name" value="TRANSFERASE CAF17, MITOCHONDRIAL-RELATED"/>
    <property type="match status" value="1"/>
</dbReference>
<dbReference type="Proteomes" id="UP001064632">
    <property type="component" value="Chromosome"/>
</dbReference>
<organism evidence="2 3">
    <name type="scientific">Tahibacter amnicola</name>
    <dbReference type="NCBI Taxonomy" id="2976241"/>
    <lineage>
        <taxon>Bacteria</taxon>
        <taxon>Pseudomonadati</taxon>
        <taxon>Pseudomonadota</taxon>
        <taxon>Gammaproteobacteria</taxon>
        <taxon>Lysobacterales</taxon>
        <taxon>Rhodanobacteraceae</taxon>
        <taxon>Tahibacter</taxon>
    </lineage>
</organism>
<dbReference type="PANTHER" id="PTHR22602">
    <property type="entry name" value="TRANSFERASE CAF17, MITOCHONDRIAL-RELATED"/>
    <property type="match status" value="1"/>
</dbReference>
<name>A0ABY6BC56_9GAMM</name>
<proteinExistence type="predicted"/>
<gene>
    <name evidence="2" type="ORF">N4264_18335</name>
</gene>
<accession>A0ABY6BC56</accession>
<evidence type="ECO:0000256" key="1">
    <source>
        <dbReference type="ARBA" id="ARBA00022946"/>
    </source>
</evidence>
<dbReference type="InterPro" id="IPR027266">
    <property type="entry name" value="TrmE/GcvT-like"/>
</dbReference>